<name>A0ABU4I033_9ACTN</name>
<dbReference type="Gene3D" id="1.25.40.10">
    <property type="entry name" value="Tetratricopeptide repeat domain"/>
    <property type="match status" value="1"/>
</dbReference>
<comment type="caution">
    <text evidence="1">The sequence shown here is derived from an EMBL/GenBank/DDBJ whole genome shotgun (WGS) entry which is preliminary data.</text>
</comment>
<sequence length="445" mass="46796">ASVGERAPLELEAARDHAVAGHAALALELAERAGRDAQEAGDGAVAGGAARLHAHITMRGGDPWAAITALKRLSAEADAAGDSAAAAQLLLEASFGHMFRGEMAELAELAATARAVAGEELPVLATLAAIAEGEALLALGRSREGDALLSAAEPLLYAADPLSEVAELIGMAAMASLWIERFERVERIVGRMVAGAREAGAVGRLVYPLDVRSQLHWRRGRWAAALADAEESVRLARETGQAGALALALAGLARAEAGTGRIEQARAHGQEGIELSEVAAGPATVLHSLAALGFTELTAGRAGAAVELLQRADAIDRGLPLGEPALTLYVADLIEALVRLGRRDDALRALERLEEGAAQTGGAWAHAASARGRLLLAGEDEIDRLGETALAWHARVELPFERARTELVLGERLRRARRRADAREPLRRALHVLERLGAEPWARRA</sequence>
<dbReference type="SUPFAM" id="SSF48452">
    <property type="entry name" value="TPR-like"/>
    <property type="match status" value="1"/>
</dbReference>
<feature type="non-terminal residue" evidence="1">
    <location>
        <position position="1"/>
    </location>
</feature>
<protein>
    <recommendedName>
        <fullName evidence="3">MalT-like TPR region domain-containing protein</fullName>
    </recommendedName>
</protein>
<accession>A0ABU4I033</accession>
<evidence type="ECO:0000313" key="1">
    <source>
        <dbReference type="EMBL" id="MDW5598915.1"/>
    </source>
</evidence>
<dbReference type="Proteomes" id="UP001284601">
    <property type="component" value="Unassembled WGS sequence"/>
</dbReference>
<dbReference type="EMBL" id="JAWSTH010000226">
    <property type="protein sequence ID" value="MDW5598915.1"/>
    <property type="molecule type" value="Genomic_DNA"/>
</dbReference>
<evidence type="ECO:0008006" key="3">
    <source>
        <dbReference type="Google" id="ProtNLM"/>
    </source>
</evidence>
<proteinExistence type="predicted"/>
<gene>
    <name evidence="1" type="ORF">R7226_31440</name>
</gene>
<feature type="non-terminal residue" evidence="1">
    <location>
        <position position="445"/>
    </location>
</feature>
<organism evidence="1 2">
    <name type="scientific">Conexibacter stalactiti</name>
    <dbReference type="NCBI Taxonomy" id="1940611"/>
    <lineage>
        <taxon>Bacteria</taxon>
        <taxon>Bacillati</taxon>
        <taxon>Actinomycetota</taxon>
        <taxon>Thermoleophilia</taxon>
        <taxon>Solirubrobacterales</taxon>
        <taxon>Conexibacteraceae</taxon>
        <taxon>Conexibacter</taxon>
    </lineage>
</organism>
<evidence type="ECO:0000313" key="2">
    <source>
        <dbReference type="Proteomes" id="UP001284601"/>
    </source>
</evidence>
<keyword evidence="2" id="KW-1185">Reference proteome</keyword>
<reference evidence="2" key="1">
    <citation type="submission" date="2023-07" db="EMBL/GenBank/DDBJ databases">
        <title>Conexibacter stalactiti sp. nov., isolated from stalactites in a lava cave and emended description of the genus Conexibacter.</title>
        <authorList>
            <person name="Lee S.D."/>
        </authorList>
    </citation>
    <scope>NUCLEOTIDE SEQUENCE [LARGE SCALE GENOMIC DNA]</scope>
    <source>
        <strain evidence="2">KCTC 39840</strain>
    </source>
</reference>
<dbReference type="InterPro" id="IPR011990">
    <property type="entry name" value="TPR-like_helical_dom_sf"/>
</dbReference>